<sequence>MPRTSPPSLLSARAEVNLRFDTNVGPVVPALRASGGEPTRRH</sequence>
<organism evidence="1 2">
    <name type="scientific">Streptomyces bottropensis ATCC 25435</name>
    <dbReference type="NCBI Taxonomy" id="1054862"/>
    <lineage>
        <taxon>Bacteria</taxon>
        <taxon>Bacillati</taxon>
        <taxon>Actinomycetota</taxon>
        <taxon>Actinomycetes</taxon>
        <taxon>Kitasatosporales</taxon>
        <taxon>Streptomycetaceae</taxon>
        <taxon>Streptomyces</taxon>
    </lineage>
</organism>
<gene>
    <name evidence="1" type="ORF">SBD_2251</name>
</gene>
<evidence type="ECO:0000313" key="1">
    <source>
        <dbReference type="EMBL" id="EMF56341.1"/>
    </source>
</evidence>
<evidence type="ECO:0000313" key="2">
    <source>
        <dbReference type="Proteomes" id="UP000030760"/>
    </source>
</evidence>
<reference evidence="2" key="1">
    <citation type="journal article" date="2013" name="Genome Announc.">
        <title>Draft Genome Sequence of Streptomyces bottropensis ATCC 25435, a Bottromycin-Producing Actinomycete.</title>
        <authorList>
            <person name="Zhang H."/>
            <person name="Zhou W."/>
            <person name="Zhuang Y."/>
            <person name="Liang X."/>
            <person name="Liu T."/>
        </authorList>
    </citation>
    <scope>NUCLEOTIDE SEQUENCE [LARGE SCALE GENOMIC DNA]</scope>
    <source>
        <strain evidence="2">ATCC 25435</strain>
    </source>
</reference>
<protein>
    <submittedName>
        <fullName evidence="1">Uncharacterized protein</fullName>
    </submittedName>
</protein>
<proteinExistence type="predicted"/>
<name>M3EJ24_9ACTN</name>
<dbReference type="Proteomes" id="UP000030760">
    <property type="component" value="Unassembled WGS sequence"/>
</dbReference>
<dbReference type="AlphaFoldDB" id="M3EJ24"/>
<dbReference type="EMBL" id="KB405064">
    <property type="protein sequence ID" value="EMF56341.1"/>
    <property type="molecule type" value="Genomic_DNA"/>
</dbReference>
<accession>M3EJ24</accession>